<proteinExistence type="predicted"/>
<evidence type="ECO:0008006" key="3">
    <source>
        <dbReference type="Google" id="ProtNLM"/>
    </source>
</evidence>
<organism evidence="2">
    <name type="scientific">Dichomitus squalens</name>
    <dbReference type="NCBI Taxonomy" id="114155"/>
    <lineage>
        <taxon>Eukaryota</taxon>
        <taxon>Fungi</taxon>
        <taxon>Dikarya</taxon>
        <taxon>Basidiomycota</taxon>
        <taxon>Agaricomycotina</taxon>
        <taxon>Agaricomycetes</taxon>
        <taxon>Polyporales</taxon>
        <taxon>Polyporaceae</taxon>
        <taxon>Dichomitus</taxon>
    </lineage>
</organism>
<feature type="signal peptide" evidence="1">
    <location>
        <begin position="1"/>
        <end position="30"/>
    </location>
</feature>
<protein>
    <recommendedName>
        <fullName evidence="3">Secreted protein</fullName>
    </recommendedName>
</protein>
<accession>A0A4Q9MKX5</accession>
<evidence type="ECO:0000256" key="1">
    <source>
        <dbReference type="SAM" id="SignalP"/>
    </source>
</evidence>
<feature type="chain" id="PRO_5020231830" description="Secreted protein" evidence="1">
    <location>
        <begin position="31"/>
        <end position="116"/>
    </location>
</feature>
<evidence type="ECO:0000313" key="2">
    <source>
        <dbReference type="EMBL" id="TBU28115.1"/>
    </source>
</evidence>
<keyword evidence="1" id="KW-0732">Signal</keyword>
<sequence length="116" mass="13323">MNRSRRVNSLVRHRSMIFPIWFALLHVHLAAPHGLSVFQCLSELEFRSAARRQLRWVPVRHASDPFVATPGAPLAIARLRKTQQCLLTGTCSDIFHSHLLRTWENLLRRSSGTIQC</sequence>
<gene>
    <name evidence="2" type="ORF">BD311DRAFT_356177</name>
</gene>
<dbReference type="Proteomes" id="UP000292957">
    <property type="component" value="Unassembled WGS sequence"/>
</dbReference>
<name>A0A4Q9MKX5_9APHY</name>
<reference evidence="2" key="1">
    <citation type="submission" date="2019-01" db="EMBL/GenBank/DDBJ databases">
        <title>Draft genome sequences of three monokaryotic isolates of the white-rot basidiomycete fungus Dichomitus squalens.</title>
        <authorList>
            <consortium name="DOE Joint Genome Institute"/>
            <person name="Lopez S.C."/>
            <person name="Andreopoulos B."/>
            <person name="Pangilinan J."/>
            <person name="Lipzen A."/>
            <person name="Riley R."/>
            <person name="Ahrendt S."/>
            <person name="Ng V."/>
            <person name="Barry K."/>
            <person name="Daum C."/>
            <person name="Grigoriev I.V."/>
            <person name="Hilden K.S."/>
            <person name="Makela M.R."/>
            <person name="de Vries R.P."/>
        </authorList>
    </citation>
    <scope>NUCLEOTIDE SEQUENCE [LARGE SCALE GENOMIC DNA]</scope>
    <source>
        <strain evidence="2">OM18370.1</strain>
    </source>
</reference>
<dbReference type="EMBL" id="ML143425">
    <property type="protein sequence ID" value="TBU28115.1"/>
    <property type="molecule type" value="Genomic_DNA"/>
</dbReference>
<dbReference type="AlphaFoldDB" id="A0A4Q9MKX5"/>